<feature type="domain" description="Mub B2-like" evidence="4">
    <location>
        <begin position="1340"/>
        <end position="1430"/>
    </location>
</feature>
<keyword evidence="1" id="KW-0732">Signal</keyword>
<evidence type="ECO:0000313" key="5">
    <source>
        <dbReference type="EMBL" id="GFH42887.1"/>
    </source>
</evidence>
<organism evidence="5 6">
    <name type="scientific">Pseudolactococcus hodotermopsidis</name>
    <dbReference type="NCBI Taxonomy" id="2709157"/>
    <lineage>
        <taxon>Bacteria</taxon>
        <taxon>Bacillati</taxon>
        <taxon>Bacillota</taxon>
        <taxon>Bacilli</taxon>
        <taxon>Lactobacillales</taxon>
        <taxon>Streptococcaceae</taxon>
        <taxon>Pseudolactococcus</taxon>
    </lineage>
</organism>
<dbReference type="PANTHER" id="PTHR24216:SF65">
    <property type="entry name" value="PAXILLIN-LIKE PROTEIN 1"/>
    <property type="match status" value="1"/>
</dbReference>
<evidence type="ECO:0000313" key="6">
    <source>
        <dbReference type="Proteomes" id="UP000480303"/>
    </source>
</evidence>
<dbReference type="Gene3D" id="2.60.40.4300">
    <property type="match status" value="4"/>
</dbReference>
<dbReference type="Pfam" id="PF17965">
    <property type="entry name" value="MucBP_2"/>
    <property type="match status" value="4"/>
</dbReference>
<dbReference type="Proteomes" id="UP000480303">
    <property type="component" value="Unassembled WGS sequence"/>
</dbReference>
<dbReference type="Pfam" id="PF17966">
    <property type="entry name" value="Muc_B2"/>
    <property type="match status" value="4"/>
</dbReference>
<evidence type="ECO:0000256" key="2">
    <source>
        <dbReference type="SAM" id="MobiDB-lite"/>
    </source>
</evidence>
<comment type="caution">
    <text evidence="5">The sequence shown here is derived from an EMBL/GenBank/DDBJ whole genome shotgun (WGS) entry which is preliminary data.</text>
</comment>
<proteinExistence type="predicted"/>
<feature type="domain" description="Mucin binding" evidence="3">
    <location>
        <begin position="1589"/>
        <end position="1676"/>
    </location>
</feature>
<evidence type="ECO:0008006" key="7">
    <source>
        <dbReference type="Google" id="ProtNLM"/>
    </source>
</evidence>
<accession>A0A6A0BGH6</accession>
<feature type="domain" description="Mucin binding" evidence="3">
    <location>
        <begin position="312"/>
        <end position="385"/>
    </location>
</feature>
<feature type="domain" description="Mub B2-like" evidence="4">
    <location>
        <begin position="392"/>
        <end position="469"/>
    </location>
</feature>
<feature type="domain" description="Mucin binding" evidence="3">
    <location>
        <begin position="1250"/>
        <end position="1337"/>
    </location>
</feature>
<gene>
    <name evidence="5" type="ORF">Hs30E_14380</name>
</gene>
<feature type="region of interest" description="Disordered" evidence="2">
    <location>
        <begin position="2168"/>
        <end position="2364"/>
    </location>
</feature>
<protein>
    <recommendedName>
        <fullName evidence="7">Gram-positive cocci surface proteins LPxTG domain-containing protein</fullName>
    </recommendedName>
</protein>
<dbReference type="RefSeq" id="WP_172209291.1">
    <property type="nucleotide sequence ID" value="NZ_BLLI01000044.1"/>
</dbReference>
<sequence length="2394" mass="267281">MKKLTSKHDEHKLTHYRSWKSGKQWLFAASLLAALSGGVVATAMISSADDETTIEQKVRDVEAVDDTQVTVMLKYERNQYYASDWQLNIAPADNQSFTVTLHGERDANDATKIIWDFDRNQVVTADKALNLPDIPGYVRDKNSPVGFSDTLTAGEIYDYFEERLENLEAETGYQADQPTILFSEDVDYFGWSDATPGMAVMDVPLCKVIMYHSEQRQINLTYIDDETGEKLGTKSVKVNHYVGGGNGWYSLADYFYESDFNPYFDTKPVFMEEFEDYDYVSSEMTDSPYESGEFPSGVVRLKRKAAKDPNEQKIILTYVDDDDNGKVIKTLVQTGVAGETETAVIDETVDRSLRGYAYNGVGDAFTWTFDTDNEVDQTGTVHLKHKHTVDTYQTSVTVFYDGLPDDKALAPHVQTITWHRERDEATYQTVVTPLNGVTSFDAVESPVVAGYTPNIKTVAAIDMEEAKTDPWEPQYKMSVPYDQIRYVTYFKDDQAYDVTATLTYIRDHLTGSPERYGREHTGEAWVFSQRFVTTITGLRDIDNPSKIHWNVDRETLLTSRFFDDFIPDKGCSFVPLKGETYAPFSTTVDLGTVYDHFAARLDAVAIDAKHVDINNEGGMGTSRDVTRSFDHIANSQNMTVNFVDETGKLVYKQELSKENCAYAESDNYLTIDEYNRVFPDVFKETLKSYDFVDSDQQNKNVLLKFDHDDNVDQTTTIHVKRKAVAEETVTAKLHFTREQVYVGQYSDFNPSYNPIFDDVRQNFEVTITGVRDVDNPSKITWNIDRNQLLTADKTFAIPENFKGYTLVADPANATNLSEFDKNYLSATAFSDTVDLGTVVDFWADELNAIAENETEIDLRLHDSGIWQEDSSFWSKHRKDFDLCRVYGYTPNPQKIIFNFLDDETGQVVRSDVHEGVTDGTFDYGSHYGQPDANGKIVYDIDIAELLPAGYEYVNPYFDVNPAEWDGAFGDLGTDSQPHHTFDNEDDIDQTATIHLKHKHTQGTLETKSTVNYTGLSDDKKLPSDVQTIIWETDKDEVTGVTTYKPKTNVNAVTSPVIAGYTADKTTVSAPTLSETTTKPEDRVATVNYVAEETVTATLTYERAHRNIYHYGNDPWGREIVIDNEGLIQTFKVKITGTRDVNDPTKINWDIDRDKLFTSYNWVFDREGQVITNQGSMAANLIKSGHTLRPTTETPWSDSVDLGTIFDAFATELGAIAADKTQVNFENSNGITDYPRDPSLIKEFHFDANPQKMIITFVDDDNKGAIVHTEEVTGVTATPFPEEFEHDYTSEMLMNLDGSLTNYEYVSNSANPDNRFEWHWVFDAKDDIDQTATIHLKHKHTQGTLETKSTVNYTGLSDDKKLPSDVQTITWETDKDEVTGVTTYKPKSNANAVTSPVIAGYTADKTTVSAPTLSETTTKPEDRVATVNYVAEETVTATLTYERAHRNIYHYGNDPWGREIVIDNEGLIQTFKVKITGTRDVNDPTKINWDIDRDKLFTSYNWVFDSEGQVITNQGSMAADLIKSGHTLRPTTETPWSDSVDLGTIFDAFATELGAIAADKTQVNFENSNGIDYPRDPSLIKEFHFDANPQKMIITFVDDDNKGAIVHTEEVTGVTATPFPEEFEHDYTSEMLMSLDDSLTNYEYVSNSANPDNRFEWHWVFDAKDDIDQTATIHLKHKHTQGTLETKSTVNYTGLSDDKKLPSDVQTIIWETDKDEVTGVTTYKPKSNANAVTSPVIAGYTADKTTVSAPTLAETTALPEDTTTTVTYTANAPVVGKEVTATVSYKRYQVYDDERQVWQGWLGVADTFSYAEQTFTVTIKGHRDVNDASQIIWDVDRNQLVMANNSFAPVPTIDGYELINDGQTAWGDTVDLGTIIDNLPDMKATVSEDSHHIDYVASSALENAKLSAVKYFYYAAHDQKHVINYVDENGQIVKTQTEIGKSNTYLTLPTIVPNGYEVVSANSADVNDNEINIWFDERDSVDQVTTVQVKATQQLFSVTFLDDTTGQKLEVKALTPEAVEAEIASYIAKGYVVKSNNLPMSRAADTDVAIHLVHGTKRDVETKAVNFVVNLVPENGGGTPKQVTLPATMLRMYSVDLVTGKVVPTDDLTKYDGATPNLYVSDSLQVKIDSTTGAIDFDLNDLPELTGYTVKKLTTENDVVNFDNPKATVTAEYVPTGETGTPESEQPETEAPESSTPKPEQPETEAPETDTPKPEQPETEAPESETPRPEQPETEAPESDTPTPEQPETEAPESETSKPEQPETEAPESDTPTPEQPETEAPESDTPTPEQPETEAPESDTPTPEQPETEAPESSTPTPEQPETDTPESDKPKSDNPDNTNKGNHTDNSTDTSKQKVLPNTSDSATTNETLALGLGMVITSLGVAAIKHGKKEEV</sequence>
<dbReference type="InterPro" id="IPR041495">
    <property type="entry name" value="Mub_B2"/>
</dbReference>
<feature type="compositionally biased region" description="Polar residues" evidence="2">
    <location>
        <begin position="2336"/>
        <end position="2351"/>
    </location>
</feature>
<keyword evidence="6" id="KW-1185">Reference proteome</keyword>
<dbReference type="InterPro" id="IPR022263">
    <property type="entry name" value="KxYKxGKxW"/>
</dbReference>
<feature type="domain" description="Mub B2-like" evidence="4">
    <location>
        <begin position="1000"/>
        <end position="1090"/>
    </location>
</feature>
<evidence type="ECO:0000256" key="1">
    <source>
        <dbReference type="ARBA" id="ARBA00022729"/>
    </source>
</evidence>
<feature type="domain" description="Mub B2-like" evidence="4">
    <location>
        <begin position="1679"/>
        <end position="1770"/>
    </location>
</feature>
<evidence type="ECO:0000259" key="3">
    <source>
        <dbReference type="Pfam" id="PF17965"/>
    </source>
</evidence>
<evidence type="ECO:0000259" key="4">
    <source>
        <dbReference type="Pfam" id="PF17966"/>
    </source>
</evidence>
<reference evidence="5 6" key="1">
    <citation type="submission" date="2020-02" db="EMBL/GenBank/DDBJ databases">
        <title>Draft genome sequence of Lactococcus sp. Hs30E4-3.</title>
        <authorList>
            <person name="Noda S."/>
            <person name="Yuki M."/>
            <person name="Ohkuma M."/>
        </authorList>
    </citation>
    <scope>NUCLEOTIDE SEQUENCE [LARGE SCALE GENOMIC DNA]</scope>
    <source>
        <strain evidence="5 6">Hs30E4-3</strain>
    </source>
</reference>
<dbReference type="NCBIfam" id="TIGR03715">
    <property type="entry name" value="KxYKxGKxW"/>
    <property type="match status" value="1"/>
</dbReference>
<name>A0A6A0BGH6_9LACT</name>
<dbReference type="InterPro" id="IPR041558">
    <property type="entry name" value="MucBP_2"/>
</dbReference>
<dbReference type="Pfam" id="PF19258">
    <property type="entry name" value="KxYKxGKxW_sig"/>
    <property type="match status" value="1"/>
</dbReference>
<dbReference type="PANTHER" id="PTHR24216">
    <property type="entry name" value="PAXILLIN-RELATED"/>
    <property type="match status" value="1"/>
</dbReference>
<feature type="domain" description="Mucin binding" evidence="3">
    <location>
        <begin position="893"/>
        <end position="997"/>
    </location>
</feature>
<dbReference type="EMBL" id="BLLI01000044">
    <property type="protein sequence ID" value="GFH42887.1"/>
    <property type="molecule type" value="Genomic_DNA"/>
</dbReference>
<dbReference type="Gene3D" id="3.10.20.470">
    <property type="match status" value="4"/>
</dbReference>